<evidence type="ECO:0000256" key="3">
    <source>
        <dbReference type="ARBA" id="ARBA00022737"/>
    </source>
</evidence>
<keyword evidence="2 8" id="KW-0812">Transmembrane</keyword>
<dbReference type="InterPro" id="IPR002110">
    <property type="entry name" value="Ankyrin_rpt"/>
</dbReference>
<keyword evidence="6 8" id="KW-0472">Membrane</keyword>
<feature type="domain" description="PGG" evidence="9">
    <location>
        <begin position="294"/>
        <end position="411"/>
    </location>
</feature>
<dbReference type="Gramene" id="RZC55404">
    <property type="protein sequence ID" value="RZC55404"/>
    <property type="gene ID" value="C5167_014258"/>
</dbReference>
<dbReference type="PROSITE" id="PS50088">
    <property type="entry name" value="ANK_REPEAT"/>
    <property type="match status" value="1"/>
</dbReference>
<accession>A0A4Y7J2Q4</accession>
<keyword evidence="5 7" id="KW-0040">ANK repeat</keyword>
<evidence type="ECO:0000256" key="6">
    <source>
        <dbReference type="ARBA" id="ARBA00023136"/>
    </source>
</evidence>
<keyword evidence="11" id="KW-1185">Reference proteome</keyword>
<feature type="transmembrane region" description="Helical" evidence="8">
    <location>
        <begin position="357"/>
        <end position="378"/>
    </location>
</feature>
<dbReference type="PANTHER" id="PTHR24186">
    <property type="entry name" value="PROTEIN PHOSPHATASE 1 REGULATORY SUBUNIT"/>
    <property type="match status" value="1"/>
</dbReference>
<dbReference type="SMART" id="SM00248">
    <property type="entry name" value="ANK"/>
    <property type="match status" value="6"/>
</dbReference>
<evidence type="ECO:0000256" key="7">
    <source>
        <dbReference type="PROSITE-ProRule" id="PRU00023"/>
    </source>
</evidence>
<evidence type="ECO:0000313" key="10">
    <source>
        <dbReference type="EMBL" id="RZC55404.1"/>
    </source>
</evidence>
<dbReference type="SUPFAM" id="SSF48403">
    <property type="entry name" value="Ankyrin repeat"/>
    <property type="match status" value="1"/>
</dbReference>
<keyword evidence="4 8" id="KW-1133">Transmembrane helix</keyword>
<dbReference type="InterPro" id="IPR036770">
    <property type="entry name" value="Ankyrin_rpt-contain_sf"/>
</dbReference>
<evidence type="ECO:0000259" key="9">
    <source>
        <dbReference type="Pfam" id="PF13962"/>
    </source>
</evidence>
<name>A0A4Y7J2Q4_PAPSO</name>
<dbReference type="PROSITE" id="PS50297">
    <property type="entry name" value="ANK_REP_REGION"/>
    <property type="match status" value="1"/>
</dbReference>
<feature type="transmembrane region" description="Helical" evidence="8">
    <location>
        <begin position="390"/>
        <end position="414"/>
    </location>
</feature>
<feature type="repeat" description="ANK" evidence="7">
    <location>
        <begin position="182"/>
        <end position="214"/>
    </location>
</feature>
<evidence type="ECO:0000256" key="8">
    <source>
        <dbReference type="SAM" id="Phobius"/>
    </source>
</evidence>
<evidence type="ECO:0000313" key="11">
    <source>
        <dbReference type="Proteomes" id="UP000316621"/>
    </source>
</evidence>
<dbReference type="Pfam" id="PF13962">
    <property type="entry name" value="PGG"/>
    <property type="match status" value="1"/>
</dbReference>
<reference evidence="10 11" key="1">
    <citation type="journal article" date="2018" name="Science">
        <title>The opium poppy genome and morphinan production.</title>
        <authorList>
            <person name="Guo L."/>
            <person name="Winzer T."/>
            <person name="Yang X."/>
            <person name="Li Y."/>
            <person name="Ning Z."/>
            <person name="He Z."/>
            <person name="Teodor R."/>
            <person name="Lu Y."/>
            <person name="Bowser T.A."/>
            <person name="Graham I.A."/>
            <person name="Ye K."/>
        </authorList>
    </citation>
    <scope>NUCLEOTIDE SEQUENCE [LARGE SCALE GENOMIC DNA]</scope>
    <source>
        <strain evidence="11">cv. HN1</strain>
        <tissue evidence="10">Leaves</tissue>
    </source>
</reference>
<dbReference type="EMBL" id="CM010717">
    <property type="protein sequence ID" value="RZC55404.1"/>
    <property type="molecule type" value="Genomic_DNA"/>
</dbReference>
<evidence type="ECO:0000256" key="5">
    <source>
        <dbReference type="ARBA" id="ARBA00023043"/>
    </source>
</evidence>
<dbReference type="OMA" id="QMVIMWI"/>
<dbReference type="Pfam" id="PF12796">
    <property type="entry name" value="Ank_2"/>
    <property type="match status" value="1"/>
</dbReference>
<dbReference type="AlphaFoldDB" id="A0A4Y7J2Q4"/>
<dbReference type="Gene3D" id="1.25.40.20">
    <property type="entry name" value="Ankyrin repeat-containing domain"/>
    <property type="match status" value="1"/>
</dbReference>
<dbReference type="GO" id="GO:0005886">
    <property type="term" value="C:plasma membrane"/>
    <property type="evidence" value="ECO:0007669"/>
    <property type="project" value="TreeGrafter"/>
</dbReference>
<protein>
    <recommendedName>
        <fullName evidence="9">PGG domain-containing protein</fullName>
    </recommendedName>
</protein>
<comment type="subcellular location">
    <subcellularLocation>
        <location evidence="1">Membrane</location>
        <topology evidence="1">Multi-pass membrane protein</topology>
    </subcellularLocation>
</comment>
<dbReference type="PANTHER" id="PTHR24186:SF37">
    <property type="entry name" value="PGG DOMAIN-CONTAINING PROTEIN"/>
    <property type="match status" value="1"/>
</dbReference>
<dbReference type="Proteomes" id="UP000316621">
    <property type="component" value="Chromosome 3"/>
</dbReference>
<sequence length="462" mass="51380">MCTKLYEIAVRGDVDALMALLEEDPVILTRLITDFHENPIHVAVMCGHVDFVARVLSIKPELASETDLAQSSTLLHLASAGNNAEMVNVLLKVTADACKAIDRNGNIPIQVATMKGRVEIMQLLIDTCTESIRVLTSRKETLLHLCVKYNRLEALRLLVPLFLRADNDDNPEFVSVNSSNDEGNTILHLAVAMKQTEMIRYLLRKRDNLPEQERDNIMAVVGAINNINSNGFTALDILMQNPARDLNDVEIGDLLRNSGALITREQQLAVSPTHGHPRLRRVGGCNENCNEYDNWLTRKHNVLMVVASLIATMAFEAGLNPPGGIWQDNSVLKDHSGKPMHLAGTSILADNAIHIHFLYMISNTTGFLASLSIILLLISGLPLKKRFSIWILTAIMWVALTCTASTYFITLSSISARHLSKHGAPPVEVLKGWFITWIAFISILLFVHFLRLMSKRKASERN</sequence>
<proteinExistence type="predicted"/>
<dbReference type="InterPro" id="IPR026961">
    <property type="entry name" value="PGG_dom"/>
</dbReference>
<gene>
    <name evidence="10" type="ORF">C5167_014258</name>
</gene>
<feature type="transmembrane region" description="Helical" evidence="8">
    <location>
        <begin position="434"/>
        <end position="453"/>
    </location>
</feature>
<dbReference type="Pfam" id="PF00023">
    <property type="entry name" value="Ank"/>
    <property type="match status" value="1"/>
</dbReference>
<evidence type="ECO:0000256" key="2">
    <source>
        <dbReference type="ARBA" id="ARBA00022692"/>
    </source>
</evidence>
<keyword evidence="3" id="KW-0677">Repeat</keyword>
<evidence type="ECO:0000256" key="4">
    <source>
        <dbReference type="ARBA" id="ARBA00022989"/>
    </source>
</evidence>
<dbReference type="OrthoDB" id="7729168at2759"/>
<organism evidence="10 11">
    <name type="scientific">Papaver somniferum</name>
    <name type="common">Opium poppy</name>
    <dbReference type="NCBI Taxonomy" id="3469"/>
    <lineage>
        <taxon>Eukaryota</taxon>
        <taxon>Viridiplantae</taxon>
        <taxon>Streptophyta</taxon>
        <taxon>Embryophyta</taxon>
        <taxon>Tracheophyta</taxon>
        <taxon>Spermatophyta</taxon>
        <taxon>Magnoliopsida</taxon>
        <taxon>Ranunculales</taxon>
        <taxon>Papaveraceae</taxon>
        <taxon>Papaveroideae</taxon>
        <taxon>Papaver</taxon>
    </lineage>
</organism>
<evidence type="ECO:0000256" key="1">
    <source>
        <dbReference type="ARBA" id="ARBA00004141"/>
    </source>
</evidence>